<protein>
    <submittedName>
        <fullName evidence="1">Uncharacterized protein</fullName>
    </submittedName>
</protein>
<accession>A0ACB8V6M4</accession>
<name>A0ACB8V6M4_9TELE</name>
<comment type="caution">
    <text evidence="1">The sequence shown here is derived from an EMBL/GenBank/DDBJ whole genome shotgun (WGS) entry which is preliminary data.</text>
</comment>
<keyword evidence="2" id="KW-1185">Reference proteome</keyword>
<gene>
    <name evidence="1" type="ORF">L3Q82_005808</name>
</gene>
<sequence length="114" mass="12709">MFFPLSPVPLPPSEHHPVLHLPHRSLDEKGRAQRVICTYRCLCSRVEDLPGLRGDLLPGHKAAVGFTRKEPRWWSSCCERTEAAAGQHGRGPALVKRSSSSSTVCNYSTALRYQ</sequence>
<dbReference type="EMBL" id="CM041554">
    <property type="protein sequence ID" value="KAI3351257.1"/>
    <property type="molecule type" value="Genomic_DNA"/>
</dbReference>
<evidence type="ECO:0000313" key="2">
    <source>
        <dbReference type="Proteomes" id="UP000831701"/>
    </source>
</evidence>
<evidence type="ECO:0000313" key="1">
    <source>
        <dbReference type="EMBL" id="KAI3351257.1"/>
    </source>
</evidence>
<dbReference type="Proteomes" id="UP000831701">
    <property type="component" value="Chromosome 24"/>
</dbReference>
<reference evidence="1" key="1">
    <citation type="submission" date="2022-04" db="EMBL/GenBank/DDBJ databases">
        <title>Jade perch genome.</title>
        <authorList>
            <person name="Chao B."/>
        </authorList>
    </citation>
    <scope>NUCLEOTIDE SEQUENCE</scope>
    <source>
        <strain evidence="1">CB-2022</strain>
    </source>
</reference>
<organism evidence="1 2">
    <name type="scientific">Scortum barcoo</name>
    <name type="common">barcoo grunter</name>
    <dbReference type="NCBI Taxonomy" id="214431"/>
    <lineage>
        <taxon>Eukaryota</taxon>
        <taxon>Metazoa</taxon>
        <taxon>Chordata</taxon>
        <taxon>Craniata</taxon>
        <taxon>Vertebrata</taxon>
        <taxon>Euteleostomi</taxon>
        <taxon>Actinopterygii</taxon>
        <taxon>Neopterygii</taxon>
        <taxon>Teleostei</taxon>
        <taxon>Neoteleostei</taxon>
        <taxon>Acanthomorphata</taxon>
        <taxon>Eupercaria</taxon>
        <taxon>Centrarchiformes</taxon>
        <taxon>Terapontoidei</taxon>
        <taxon>Terapontidae</taxon>
        <taxon>Scortum</taxon>
    </lineage>
</organism>
<proteinExistence type="predicted"/>